<feature type="domain" description="Chromo" evidence="21">
    <location>
        <begin position="1345"/>
        <end position="1401"/>
    </location>
</feature>
<evidence type="ECO:0000256" key="19">
    <source>
        <dbReference type="ARBA" id="ARBA00039658"/>
    </source>
</evidence>
<dbReference type="SMART" id="SM00298">
    <property type="entry name" value="CHROMO"/>
    <property type="match status" value="1"/>
</dbReference>
<dbReference type="InterPro" id="IPR056924">
    <property type="entry name" value="SH3_Tf2-1"/>
</dbReference>
<dbReference type="FunFam" id="3.30.420.10:FF:000032">
    <property type="entry name" value="Retrovirus-related Pol polyprotein from transposon 297-like Protein"/>
    <property type="match status" value="1"/>
</dbReference>
<dbReference type="PROSITE" id="PS50013">
    <property type="entry name" value="CHROMO_2"/>
    <property type="match status" value="1"/>
</dbReference>
<dbReference type="PROSITE" id="PS50994">
    <property type="entry name" value="INTEGRASE"/>
    <property type="match status" value="1"/>
</dbReference>
<evidence type="ECO:0000256" key="7">
    <source>
        <dbReference type="ARBA" id="ARBA00022695"/>
    </source>
</evidence>
<dbReference type="GO" id="GO:0008270">
    <property type="term" value="F:zinc ion binding"/>
    <property type="evidence" value="ECO:0007669"/>
    <property type="project" value="UniProtKB-KW"/>
</dbReference>
<evidence type="ECO:0000313" key="27">
    <source>
        <dbReference type="Proteomes" id="UP000001038"/>
    </source>
</evidence>
<dbReference type="InterPro" id="IPR043128">
    <property type="entry name" value="Rev_trsase/Diguanyl_cyclase"/>
</dbReference>
<keyword evidence="20" id="KW-0862">Zinc</keyword>
<dbReference type="PROSITE" id="PS50878">
    <property type="entry name" value="RT_POL"/>
    <property type="match status" value="1"/>
</dbReference>
<keyword evidence="8" id="KW-0540">Nuclease</keyword>
<dbReference type="PANTHER" id="PTHR37984">
    <property type="entry name" value="PROTEIN CBG26694"/>
    <property type="match status" value="1"/>
</dbReference>
<evidence type="ECO:0000256" key="6">
    <source>
        <dbReference type="ARBA" id="ARBA00022679"/>
    </source>
</evidence>
<keyword evidence="7" id="KW-0548">Nucleotidyltransferase</keyword>
<keyword evidence="18" id="KW-0233">DNA recombination</keyword>
<evidence type="ECO:0000313" key="26">
    <source>
        <dbReference type="Ensembl" id="ENSORLP00000032145.1"/>
    </source>
</evidence>
<sequence>MLGRQADALSKMASAQQDLFCRLDGMTQTLSELTGQFSGSTVPDPAPPSVHLENYRLQPEPFFGDVENCGGFLLQCQLLFQQAPRYYRTDHSKIAMVVNSLRNKALQWAQVFLAANPISHLLFDRFIGEFRLVFDQPRKQEEATRRLLNLKQRNRSVSDHVVDFRILAVEAGWTDPALRGVFYQSLNETIKDHLCTQPEAPSFEELVAAALRSDIRLRERQHERPLPIRKITLTNSAQPSILEPPLQNFQRKSLDEPMQIGLSRLSAEERCKRRKEGLCFYCGGQGHQVSQCSLRLNSRTPLKDRPRGGQSVLSTHKDFCYIPVKLCFQSKCSDTHALVDSGAEQSLIDHSLVSLLSLPIETLDNPINAAGLGGQHLSLITHRTKPLLLITSGNHHEFIQFYVTSSPHNPVVLGYSWLKIHNPQFDWARQRITNWSGFCLANCLQSAIPPISPTNTPMLENIDLSSVPSCYHEFKAVFSKSKAGSLPQHRPYDCAIELLPGATLPKGHLYNLSGPEKTAMETYIQEALSSGQIRPSSSPVGAGFFFVEKKDKTLRPCIDYRELNLITIKDKYSLPLISSAFDSVQGAQIFSKLDLRNAYHLVRIKEGDEWKTAFNTPLGHYEYLVMPFGLTNAPAVFQRLVNDVLRDFLNRFVYVYLDDILIYSRDPIQHKNHVRLVLSRLLENQLYVKAEKCQFHTNSIQFLGYIFEAGQVRPDPAKLEAVAQWEPPTTRKKLQQFLGFANFYRRFIRSYSSIAAPLTQLTSVSKPFIWTPQAQEAFDTLKALFISAPILIQPDTTKQFIVEVDASDTGVGAVLSQREESSSKMKPCAFFSRKLSPAERNYDVGNRELLAIKLALEEWRHWLEGATHPFIVWTDHKNLAYLRTAKRLNSRQARWCLFFDRFDFIITYRPGSRNTKPDALSRQYSPDDASPPAPIIPTTCIVGNLTWDIETRVRNAQGEETCNTPCPDGTLFVPTSLRPDVIAWGHSSQIACHGGVHRTLSLLRKRFFWPHMDKDVREFISACTVCARSKSGNSPSAGLLRPLPTPHRPWSHLAVDFVTGLPPSHGNTVILTVISRFSKAVHIPLPQLPSATETAKTLVDQVFRHHGIPADIVSDRGPQFVSQVWKAFCTALGATVSLSSGYHPQSNGQAERANQELEAGLRCLAAQNQSDWSEYLIWIEYAHNTHPSTATGLSPFETSLGYSPPLFPSQELDLAVPSVQEHLQRCQRIWTQTREALLRTKEANCRIANRHRVEGPVYQVGQKVWLSSRNIPIQSSSRKLSPRFIGPYVIDKIINPACVRLKLPAALKVHPSFHVSQIKPFLDSPLCPPSVSPPPARIIDGAPAFTVSKILDVRRRGFQYLVDWEGYGPEERSWVSRSLILDPSLIADFYRAHPDRRPGPPGGGR</sequence>
<dbReference type="PROSITE" id="PS50158">
    <property type="entry name" value="ZF_CCHC"/>
    <property type="match status" value="1"/>
</dbReference>
<dbReference type="GO" id="GO:0004190">
    <property type="term" value="F:aspartic-type endopeptidase activity"/>
    <property type="evidence" value="ECO:0007669"/>
    <property type="project" value="UniProtKB-KW"/>
</dbReference>
<dbReference type="EC" id="3.1.26.4" evidence="3"/>
<dbReference type="GO" id="GO:0003887">
    <property type="term" value="F:DNA-directed DNA polymerase activity"/>
    <property type="evidence" value="ECO:0007669"/>
    <property type="project" value="UniProtKB-KW"/>
</dbReference>
<accession>A0A3B3HLF2</accession>
<evidence type="ECO:0000256" key="17">
    <source>
        <dbReference type="ARBA" id="ARBA00023125"/>
    </source>
</evidence>
<dbReference type="SUPFAM" id="SSF50630">
    <property type="entry name" value="Acid proteases"/>
    <property type="match status" value="1"/>
</dbReference>
<feature type="domain" description="Integrase catalytic" evidence="25">
    <location>
        <begin position="1045"/>
        <end position="1203"/>
    </location>
</feature>
<dbReference type="CDD" id="cd09274">
    <property type="entry name" value="RNase_HI_RT_Ty3"/>
    <property type="match status" value="1"/>
</dbReference>
<evidence type="ECO:0000259" key="23">
    <source>
        <dbReference type="PROSITE" id="PS50175"/>
    </source>
</evidence>
<dbReference type="InterPro" id="IPR050951">
    <property type="entry name" value="Retrovirus_Pol_polyprotein"/>
</dbReference>
<dbReference type="Bgee" id="ENSORLG00000023008">
    <property type="expression patterns" value="Expressed in ovary and 1 other cell type or tissue"/>
</dbReference>
<dbReference type="InterPro" id="IPR023780">
    <property type="entry name" value="Chromo_domain"/>
</dbReference>
<keyword evidence="6" id="KW-0808">Transferase</keyword>
<dbReference type="Gene3D" id="3.30.70.270">
    <property type="match status" value="2"/>
</dbReference>
<comment type="similarity">
    <text evidence="2">Belongs to the beta type-B retroviral polymerase family. HERV class-II K(HML-2) pol subfamily.</text>
</comment>
<dbReference type="InterPro" id="IPR000953">
    <property type="entry name" value="Chromo/chromo_shadow_dom"/>
</dbReference>
<dbReference type="Pfam" id="PF00385">
    <property type="entry name" value="Chromo"/>
    <property type="match status" value="1"/>
</dbReference>
<dbReference type="InterPro" id="IPR016197">
    <property type="entry name" value="Chromo-like_dom_sf"/>
</dbReference>
<keyword evidence="12" id="KW-0378">Hydrolase</keyword>
<dbReference type="Proteomes" id="UP000001038">
    <property type="component" value="Chromosome 11"/>
</dbReference>
<dbReference type="FunFam" id="3.10.20.370:FF:000003">
    <property type="entry name" value="Transposon Tf2-6 polyprotein"/>
    <property type="match status" value="1"/>
</dbReference>
<keyword evidence="5" id="KW-0645">Protease</keyword>
<dbReference type="InterPro" id="IPR005162">
    <property type="entry name" value="Retrotrans_gag_dom"/>
</dbReference>
<evidence type="ECO:0000256" key="20">
    <source>
        <dbReference type="PROSITE-ProRule" id="PRU00047"/>
    </source>
</evidence>
<evidence type="ECO:0000256" key="1">
    <source>
        <dbReference type="ARBA" id="ARBA00004123"/>
    </source>
</evidence>
<dbReference type="Pfam" id="PF17921">
    <property type="entry name" value="Integrase_H2C2"/>
    <property type="match status" value="1"/>
</dbReference>
<dbReference type="InterPro" id="IPR000477">
    <property type="entry name" value="RT_dom"/>
</dbReference>
<dbReference type="FunFam" id="1.10.340.70:FF:000001">
    <property type="entry name" value="Retrovirus-related Pol polyprotein from transposon gypsy-like Protein"/>
    <property type="match status" value="1"/>
</dbReference>
<dbReference type="CDD" id="cd00303">
    <property type="entry name" value="retropepsin_like"/>
    <property type="match status" value="1"/>
</dbReference>
<dbReference type="SUPFAM" id="SSF54160">
    <property type="entry name" value="Chromo domain-like"/>
    <property type="match status" value="1"/>
</dbReference>
<feature type="domain" description="CCHC-type" evidence="22">
    <location>
        <begin position="279"/>
        <end position="292"/>
    </location>
</feature>
<dbReference type="Gene3D" id="2.40.50.40">
    <property type="match status" value="1"/>
</dbReference>
<dbReference type="PROSITE" id="PS50175">
    <property type="entry name" value="ASP_PROT_RETROV"/>
    <property type="match status" value="1"/>
</dbReference>
<dbReference type="GO" id="GO:0003964">
    <property type="term" value="F:RNA-directed DNA polymerase activity"/>
    <property type="evidence" value="ECO:0007669"/>
    <property type="project" value="UniProtKB-KW"/>
</dbReference>
<dbReference type="Gene3D" id="3.30.420.10">
    <property type="entry name" value="Ribonuclease H-like superfamily/Ribonuclease H"/>
    <property type="match status" value="1"/>
</dbReference>
<name>A0A3B3HLF2_ORYLA</name>
<dbReference type="Gene3D" id="3.10.20.370">
    <property type="match status" value="1"/>
</dbReference>
<dbReference type="Pfam" id="PF03732">
    <property type="entry name" value="Retrotrans_gag"/>
    <property type="match status" value="1"/>
</dbReference>
<evidence type="ECO:0000256" key="10">
    <source>
        <dbReference type="ARBA" id="ARBA00022750"/>
    </source>
</evidence>
<dbReference type="GeneTree" id="ENSGT01060000248608"/>
<keyword evidence="11" id="KW-0255">Endonuclease</keyword>
<dbReference type="Pfam" id="PF17917">
    <property type="entry name" value="RT_RNaseH"/>
    <property type="match status" value="1"/>
</dbReference>
<keyword evidence="13" id="KW-0460">Magnesium</keyword>
<dbReference type="SUPFAM" id="SSF53098">
    <property type="entry name" value="Ribonuclease H-like"/>
    <property type="match status" value="1"/>
</dbReference>
<feature type="domain" description="Reverse transcriptase" evidence="24">
    <location>
        <begin position="528"/>
        <end position="707"/>
    </location>
</feature>
<evidence type="ECO:0000256" key="2">
    <source>
        <dbReference type="ARBA" id="ARBA00010879"/>
    </source>
</evidence>
<dbReference type="GO" id="GO:0015074">
    <property type="term" value="P:DNA integration"/>
    <property type="evidence" value="ECO:0007669"/>
    <property type="project" value="UniProtKB-KW"/>
</dbReference>
<reference evidence="26" key="2">
    <citation type="submission" date="2025-08" db="UniProtKB">
        <authorList>
            <consortium name="Ensembl"/>
        </authorList>
    </citation>
    <scope>IDENTIFICATION</scope>
    <source>
        <strain evidence="26">Hd-rR</strain>
    </source>
</reference>
<keyword evidence="20" id="KW-0863">Zinc-finger</keyword>
<evidence type="ECO:0000256" key="11">
    <source>
        <dbReference type="ARBA" id="ARBA00022759"/>
    </source>
</evidence>
<evidence type="ECO:0000256" key="9">
    <source>
        <dbReference type="ARBA" id="ARBA00022723"/>
    </source>
</evidence>
<dbReference type="InterPro" id="IPR012337">
    <property type="entry name" value="RNaseH-like_sf"/>
</dbReference>
<evidence type="ECO:0000259" key="21">
    <source>
        <dbReference type="PROSITE" id="PS50013"/>
    </source>
</evidence>
<dbReference type="Gene3D" id="3.10.10.10">
    <property type="entry name" value="HIV Type 1 Reverse Transcriptase, subunit A, domain 1"/>
    <property type="match status" value="1"/>
</dbReference>
<dbReference type="FunFam" id="3.30.70.270:FF:000020">
    <property type="entry name" value="Transposon Tf2-6 polyprotein-like Protein"/>
    <property type="match status" value="1"/>
</dbReference>
<evidence type="ECO:0000256" key="15">
    <source>
        <dbReference type="ARBA" id="ARBA00022918"/>
    </source>
</evidence>
<evidence type="ECO:0000256" key="16">
    <source>
        <dbReference type="ARBA" id="ARBA00022932"/>
    </source>
</evidence>
<dbReference type="EC" id="2.7.7.49" evidence="4"/>
<keyword evidence="27" id="KW-1185">Reference proteome</keyword>
<dbReference type="Pfam" id="PF00665">
    <property type="entry name" value="rve"/>
    <property type="match status" value="1"/>
</dbReference>
<dbReference type="SUPFAM" id="SSF56672">
    <property type="entry name" value="DNA/RNA polymerases"/>
    <property type="match status" value="1"/>
</dbReference>
<dbReference type="Ensembl" id="ENSORLT00000039899.1">
    <property type="protein sequence ID" value="ENSORLP00000032145.1"/>
    <property type="gene ID" value="ENSORLG00000023008.1"/>
</dbReference>
<keyword evidence="17" id="KW-0238">DNA-binding</keyword>
<organism evidence="26 27">
    <name type="scientific">Oryzias latipes</name>
    <name type="common">Japanese rice fish</name>
    <name type="synonym">Japanese killifish</name>
    <dbReference type="NCBI Taxonomy" id="8090"/>
    <lineage>
        <taxon>Eukaryota</taxon>
        <taxon>Metazoa</taxon>
        <taxon>Chordata</taxon>
        <taxon>Craniata</taxon>
        <taxon>Vertebrata</taxon>
        <taxon>Euteleostomi</taxon>
        <taxon>Actinopterygii</taxon>
        <taxon>Neopterygii</taxon>
        <taxon>Teleostei</taxon>
        <taxon>Neoteleostei</taxon>
        <taxon>Acanthomorphata</taxon>
        <taxon>Ovalentaria</taxon>
        <taxon>Atherinomorphae</taxon>
        <taxon>Beloniformes</taxon>
        <taxon>Adrianichthyidae</taxon>
        <taxon>Oryziinae</taxon>
        <taxon>Oryzias</taxon>
    </lineage>
</organism>
<evidence type="ECO:0000256" key="14">
    <source>
        <dbReference type="ARBA" id="ARBA00022908"/>
    </source>
</evidence>
<dbReference type="Pfam" id="PF00078">
    <property type="entry name" value="RVT_1"/>
    <property type="match status" value="1"/>
</dbReference>
<dbReference type="InterPro" id="IPR041588">
    <property type="entry name" value="Integrase_H2C2"/>
</dbReference>
<dbReference type="GO" id="GO:0005634">
    <property type="term" value="C:nucleus"/>
    <property type="evidence" value="ECO:0007669"/>
    <property type="project" value="UniProtKB-SubCell"/>
</dbReference>
<dbReference type="PANTHER" id="PTHR37984:SF5">
    <property type="entry name" value="PROTEIN NYNRIN-LIKE"/>
    <property type="match status" value="1"/>
</dbReference>
<comment type="subcellular location">
    <subcellularLocation>
        <location evidence="1">Nucleus</location>
    </subcellularLocation>
</comment>
<protein>
    <recommendedName>
        <fullName evidence="19">Gypsy retrotransposon integrase-like protein 1</fullName>
        <ecNumber evidence="4">2.7.7.49</ecNumber>
        <ecNumber evidence="3">3.1.26.4</ecNumber>
    </recommendedName>
</protein>
<dbReference type="InterPro" id="IPR021109">
    <property type="entry name" value="Peptidase_aspartic_dom_sf"/>
</dbReference>
<dbReference type="InterPro" id="IPR001584">
    <property type="entry name" value="Integrase_cat-core"/>
</dbReference>
<reference evidence="26 27" key="1">
    <citation type="journal article" date="2007" name="Nature">
        <title>The medaka draft genome and insights into vertebrate genome evolution.</title>
        <authorList>
            <person name="Kasahara M."/>
            <person name="Naruse K."/>
            <person name="Sasaki S."/>
            <person name="Nakatani Y."/>
            <person name="Qu W."/>
            <person name="Ahsan B."/>
            <person name="Yamada T."/>
            <person name="Nagayasu Y."/>
            <person name="Doi K."/>
            <person name="Kasai Y."/>
            <person name="Jindo T."/>
            <person name="Kobayashi D."/>
            <person name="Shimada A."/>
            <person name="Toyoda A."/>
            <person name="Kuroki Y."/>
            <person name="Fujiyama A."/>
            <person name="Sasaki T."/>
            <person name="Shimizu A."/>
            <person name="Asakawa S."/>
            <person name="Shimizu N."/>
            <person name="Hashimoto S."/>
            <person name="Yang J."/>
            <person name="Lee Y."/>
            <person name="Matsushima K."/>
            <person name="Sugano S."/>
            <person name="Sakaizumi M."/>
            <person name="Narita T."/>
            <person name="Ohishi K."/>
            <person name="Haga S."/>
            <person name="Ohta F."/>
            <person name="Nomoto H."/>
            <person name="Nogata K."/>
            <person name="Morishita T."/>
            <person name="Endo T."/>
            <person name="Shin-I T."/>
            <person name="Takeda H."/>
            <person name="Morishita S."/>
            <person name="Kohara Y."/>
        </authorList>
    </citation>
    <scope>NUCLEOTIDE SEQUENCE [LARGE SCALE GENOMIC DNA]</scope>
    <source>
        <strain evidence="26 27">Hd-rR</strain>
    </source>
</reference>
<dbReference type="InterPro" id="IPR001878">
    <property type="entry name" value="Znf_CCHC"/>
</dbReference>
<evidence type="ECO:0000256" key="8">
    <source>
        <dbReference type="ARBA" id="ARBA00022722"/>
    </source>
</evidence>
<dbReference type="InterPro" id="IPR001995">
    <property type="entry name" value="Peptidase_A2_cat"/>
</dbReference>
<evidence type="ECO:0000256" key="18">
    <source>
        <dbReference type="ARBA" id="ARBA00023172"/>
    </source>
</evidence>
<keyword evidence="10" id="KW-0064">Aspartyl protease</keyword>
<keyword evidence="9" id="KW-0479">Metal-binding</keyword>
<reference evidence="26" key="3">
    <citation type="submission" date="2025-09" db="UniProtKB">
        <authorList>
            <consortium name="Ensembl"/>
        </authorList>
    </citation>
    <scope>IDENTIFICATION</scope>
    <source>
        <strain evidence="26">Hd-rR</strain>
    </source>
</reference>
<evidence type="ECO:0000256" key="13">
    <source>
        <dbReference type="ARBA" id="ARBA00022842"/>
    </source>
</evidence>
<dbReference type="InterPro" id="IPR036397">
    <property type="entry name" value="RNaseH_sf"/>
</dbReference>
<proteinExistence type="inferred from homology"/>
<dbReference type="Gene3D" id="2.40.70.10">
    <property type="entry name" value="Acid Proteases"/>
    <property type="match status" value="1"/>
</dbReference>
<evidence type="ECO:0000259" key="25">
    <source>
        <dbReference type="PROSITE" id="PS50994"/>
    </source>
</evidence>
<dbReference type="Gene3D" id="1.10.340.70">
    <property type="match status" value="1"/>
</dbReference>
<dbReference type="InterPro" id="IPR041373">
    <property type="entry name" value="RT_RNaseH"/>
</dbReference>
<evidence type="ECO:0000256" key="5">
    <source>
        <dbReference type="ARBA" id="ARBA00022670"/>
    </source>
</evidence>
<dbReference type="GO" id="GO:0006508">
    <property type="term" value="P:proteolysis"/>
    <property type="evidence" value="ECO:0007669"/>
    <property type="project" value="UniProtKB-KW"/>
</dbReference>
<keyword evidence="15" id="KW-0695">RNA-directed DNA polymerase</keyword>
<evidence type="ECO:0000256" key="3">
    <source>
        <dbReference type="ARBA" id="ARBA00012180"/>
    </source>
</evidence>
<dbReference type="GO" id="GO:0003677">
    <property type="term" value="F:DNA binding"/>
    <property type="evidence" value="ECO:0007669"/>
    <property type="project" value="UniProtKB-KW"/>
</dbReference>
<dbReference type="CDD" id="cd01647">
    <property type="entry name" value="RT_LTR"/>
    <property type="match status" value="1"/>
</dbReference>
<dbReference type="InParanoid" id="A0A3B3HLF2"/>
<dbReference type="Pfam" id="PF24626">
    <property type="entry name" value="SH3_Tf2-1"/>
    <property type="match status" value="1"/>
</dbReference>
<evidence type="ECO:0000259" key="24">
    <source>
        <dbReference type="PROSITE" id="PS50878"/>
    </source>
</evidence>
<keyword evidence="16" id="KW-0239">DNA-directed DNA polymerase</keyword>
<evidence type="ECO:0000256" key="12">
    <source>
        <dbReference type="ARBA" id="ARBA00022801"/>
    </source>
</evidence>
<keyword evidence="14" id="KW-0229">DNA integration</keyword>
<dbReference type="GO" id="GO:0004523">
    <property type="term" value="F:RNA-DNA hybrid ribonuclease activity"/>
    <property type="evidence" value="ECO:0007669"/>
    <property type="project" value="UniProtKB-EC"/>
</dbReference>
<feature type="domain" description="Peptidase A2" evidence="23">
    <location>
        <begin position="335"/>
        <end position="374"/>
    </location>
</feature>
<dbReference type="InterPro" id="IPR043502">
    <property type="entry name" value="DNA/RNA_pol_sf"/>
</dbReference>
<evidence type="ECO:0000256" key="4">
    <source>
        <dbReference type="ARBA" id="ARBA00012493"/>
    </source>
</evidence>
<dbReference type="GO" id="GO:0006310">
    <property type="term" value="P:DNA recombination"/>
    <property type="evidence" value="ECO:0007669"/>
    <property type="project" value="UniProtKB-KW"/>
</dbReference>
<evidence type="ECO:0000259" key="22">
    <source>
        <dbReference type="PROSITE" id="PS50158"/>
    </source>
</evidence>